<name>A0ABN2GGL1_9ACTN</name>
<comment type="similarity">
    <text evidence="2 5">Belongs to the acyl-CoA dehydrogenase family.</text>
</comment>
<evidence type="ECO:0000256" key="3">
    <source>
        <dbReference type="ARBA" id="ARBA00022630"/>
    </source>
</evidence>
<evidence type="ECO:0000259" key="7">
    <source>
        <dbReference type="Pfam" id="PF02770"/>
    </source>
</evidence>
<keyword evidence="4 5" id="KW-0274">FAD</keyword>
<reference evidence="9 10" key="1">
    <citation type="journal article" date="2019" name="Int. J. Syst. Evol. Microbiol.">
        <title>The Global Catalogue of Microorganisms (GCM) 10K type strain sequencing project: providing services to taxonomists for standard genome sequencing and annotation.</title>
        <authorList>
            <consortium name="The Broad Institute Genomics Platform"/>
            <consortium name="The Broad Institute Genome Sequencing Center for Infectious Disease"/>
            <person name="Wu L."/>
            <person name="Ma J."/>
        </authorList>
    </citation>
    <scope>NUCLEOTIDE SEQUENCE [LARGE SCALE GENOMIC DNA]</scope>
    <source>
        <strain evidence="9 10">JCM 13929</strain>
    </source>
</reference>
<dbReference type="InterPro" id="IPR009075">
    <property type="entry name" value="AcylCo_DH/oxidase_C"/>
</dbReference>
<organism evidence="9 10">
    <name type="scientific">Nonomuraea maheshkhaliensis</name>
    <dbReference type="NCBI Taxonomy" id="419590"/>
    <lineage>
        <taxon>Bacteria</taxon>
        <taxon>Bacillati</taxon>
        <taxon>Actinomycetota</taxon>
        <taxon>Actinomycetes</taxon>
        <taxon>Streptosporangiales</taxon>
        <taxon>Streptosporangiaceae</taxon>
        <taxon>Nonomuraea</taxon>
    </lineage>
</organism>
<dbReference type="Gene3D" id="1.10.540.10">
    <property type="entry name" value="Acyl-CoA dehydrogenase/oxidase, N-terminal domain"/>
    <property type="match status" value="1"/>
</dbReference>
<feature type="domain" description="Acyl-CoA dehydrogenase/oxidase C-terminal" evidence="6">
    <location>
        <begin position="231"/>
        <end position="379"/>
    </location>
</feature>
<dbReference type="Gene3D" id="1.20.140.10">
    <property type="entry name" value="Butyryl-CoA Dehydrogenase, subunit A, domain 3"/>
    <property type="match status" value="1"/>
</dbReference>
<gene>
    <name evidence="9" type="ORF">GCM10009733_080350</name>
</gene>
<dbReference type="Pfam" id="PF00441">
    <property type="entry name" value="Acyl-CoA_dh_1"/>
    <property type="match status" value="1"/>
</dbReference>
<dbReference type="InterPro" id="IPR036250">
    <property type="entry name" value="AcylCo_DH-like_C"/>
</dbReference>
<dbReference type="PANTHER" id="PTHR43884">
    <property type="entry name" value="ACYL-COA DEHYDROGENASE"/>
    <property type="match status" value="1"/>
</dbReference>
<evidence type="ECO:0000313" key="10">
    <source>
        <dbReference type="Proteomes" id="UP001500064"/>
    </source>
</evidence>
<dbReference type="InterPro" id="IPR006091">
    <property type="entry name" value="Acyl-CoA_Oxase/DH_mid-dom"/>
</dbReference>
<dbReference type="SUPFAM" id="SSF47203">
    <property type="entry name" value="Acyl-CoA dehydrogenase C-terminal domain-like"/>
    <property type="match status" value="1"/>
</dbReference>
<dbReference type="RefSeq" id="WP_346112032.1">
    <property type="nucleotide sequence ID" value="NZ_BAAAMU010000088.1"/>
</dbReference>
<feature type="domain" description="Acyl-CoA dehydrogenase/oxidase N-terminal" evidence="8">
    <location>
        <begin position="8"/>
        <end position="120"/>
    </location>
</feature>
<dbReference type="EMBL" id="BAAAMU010000088">
    <property type="protein sequence ID" value="GAA1670940.1"/>
    <property type="molecule type" value="Genomic_DNA"/>
</dbReference>
<evidence type="ECO:0000256" key="5">
    <source>
        <dbReference type="RuleBase" id="RU362125"/>
    </source>
</evidence>
<dbReference type="Proteomes" id="UP001500064">
    <property type="component" value="Unassembled WGS sequence"/>
</dbReference>
<dbReference type="InterPro" id="IPR013786">
    <property type="entry name" value="AcylCoA_DH/ox_N"/>
</dbReference>
<evidence type="ECO:0000259" key="8">
    <source>
        <dbReference type="Pfam" id="PF02771"/>
    </source>
</evidence>
<dbReference type="Pfam" id="PF02771">
    <property type="entry name" value="Acyl-CoA_dh_N"/>
    <property type="match status" value="1"/>
</dbReference>
<comment type="cofactor">
    <cofactor evidence="1 5">
        <name>FAD</name>
        <dbReference type="ChEBI" id="CHEBI:57692"/>
    </cofactor>
</comment>
<dbReference type="InterPro" id="IPR009100">
    <property type="entry name" value="AcylCoA_DH/oxidase_NM_dom_sf"/>
</dbReference>
<evidence type="ECO:0000256" key="1">
    <source>
        <dbReference type="ARBA" id="ARBA00001974"/>
    </source>
</evidence>
<dbReference type="SUPFAM" id="SSF56645">
    <property type="entry name" value="Acyl-CoA dehydrogenase NM domain-like"/>
    <property type="match status" value="1"/>
</dbReference>
<keyword evidence="10" id="KW-1185">Reference proteome</keyword>
<dbReference type="InterPro" id="IPR037069">
    <property type="entry name" value="AcylCoA_DH/ox_N_sf"/>
</dbReference>
<keyword evidence="3 5" id="KW-0285">Flavoprotein</keyword>
<evidence type="ECO:0000259" key="6">
    <source>
        <dbReference type="Pfam" id="PF00441"/>
    </source>
</evidence>
<dbReference type="PANTHER" id="PTHR43884:SF12">
    <property type="entry name" value="ISOVALERYL-COA DEHYDROGENASE, MITOCHONDRIAL-RELATED"/>
    <property type="match status" value="1"/>
</dbReference>
<comment type="caution">
    <text evidence="9">The sequence shown here is derived from an EMBL/GenBank/DDBJ whole genome shotgun (WGS) entry which is preliminary data.</text>
</comment>
<evidence type="ECO:0000313" key="9">
    <source>
        <dbReference type="EMBL" id="GAA1670940.1"/>
    </source>
</evidence>
<sequence>MDRLLFDEDHDLFRASVAAFTARELLPHQERFAAERRIDRAAWRAAGEQGILGLEVPATYGGGAAGDYRFNAVACEELAKVSMAVASCFSIHFDVIAPYLVDLATDERQAEWLPRFCSGELVTAIAMTEPGAGSDLAAIRTAARRDGSDWIINGTKTFITNGHGADLVLVAASTDARRGAKGITLFAVEAGTPGFERGRKLDKIGQPEADTAELSFTDVRVPAANVLGEVGRGFIHLMERLPQERLGAAVSNLAHAAQILDETLTYVRDRTAFGQPIGSFQHNKFLLAELVTRIEVAQAYVDHCVRLHTGRALGPADAAKAKWWSAQVQNDVLDACVQLHGGYGYMSEYRVARAWTDARVTKIWAGSNEIMKELIGRDLGL</sequence>
<evidence type="ECO:0000256" key="2">
    <source>
        <dbReference type="ARBA" id="ARBA00009347"/>
    </source>
</evidence>
<accession>A0ABN2GGL1</accession>
<dbReference type="InterPro" id="IPR006089">
    <property type="entry name" value="Acyl-CoA_DH_CS"/>
</dbReference>
<dbReference type="Gene3D" id="2.40.110.10">
    <property type="entry name" value="Butyryl-CoA Dehydrogenase, subunit A, domain 2"/>
    <property type="match status" value="1"/>
</dbReference>
<protein>
    <submittedName>
        <fullName evidence="9">Acyl-CoA dehydrogenase family protein</fullName>
    </submittedName>
</protein>
<dbReference type="PROSITE" id="PS00072">
    <property type="entry name" value="ACYL_COA_DH_1"/>
    <property type="match status" value="1"/>
</dbReference>
<dbReference type="InterPro" id="IPR046373">
    <property type="entry name" value="Acyl-CoA_Oxase/DH_mid-dom_sf"/>
</dbReference>
<dbReference type="PROSITE" id="PS00073">
    <property type="entry name" value="ACYL_COA_DH_2"/>
    <property type="match status" value="1"/>
</dbReference>
<evidence type="ECO:0000256" key="4">
    <source>
        <dbReference type="ARBA" id="ARBA00022827"/>
    </source>
</evidence>
<feature type="domain" description="Acyl-CoA oxidase/dehydrogenase middle" evidence="7">
    <location>
        <begin position="124"/>
        <end position="219"/>
    </location>
</feature>
<proteinExistence type="inferred from homology"/>
<keyword evidence="5" id="KW-0560">Oxidoreductase</keyword>
<dbReference type="Pfam" id="PF02770">
    <property type="entry name" value="Acyl-CoA_dh_M"/>
    <property type="match status" value="1"/>
</dbReference>